<dbReference type="AlphaFoldDB" id="A0A4R8DTP2"/>
<evidence type="ECO:0000313" key="2">
    <source>
        <dbReference type="EMBL" id="TDX00787.1"/>
    </source>
</evidence>
<feature type="transmembrane region" description="Helical" evidence="1">
    <location>
        <begin position="12"/>
        <end position="34"/>
    </location>
</feature>
<keyword evidence="3" id="KW-1185">Reference proteome</keyword>
<name>A0A4R8DTP2_9BACT</name>
<evidence type="ECO:0008006" key="4">
    <source>
        <dbReference type="Google" id="ProtNLM"/>
    </source>
</evidence>
<evidence type="ECO:0000313" key="3">
    <source>
        <dbReference type="Proteomes" id="UP000294498"/>
    </source>
</evidence>
<feature type="transmembrane region" description="Helical" evidence="1">
    <location>
        <begin position="87"/>
        <end position="110"/>
    </location>
</feature>
<reference evidence="2 3" key="1">
    <citation type="submission" date="2019-03" db="EMBL/GenBank/DDBJ databases">
        <title>Genomic Encyclopedia of Type Strains, Phase IV (KMG-IV): sequencing the most valuable type-strain genomes for metagenomic binning, comparative biology and taxonomic classification.</title>
        <authorList>
            <person name="Goeker M."/>
        </authorList>
    </citation>
    <scope>NUCLEOTIDE SEQUENCE [LARGE SCALE GENOMIC DNA]</scope>
    <source>
        <strain evidence="2 3">DSM 100059</strain>
    </source>
</reference>
<gene>
    <name evidence="2" type="ORF">EDB95_1816</name>
</gene>
<dbReference type="Proteomes" id="UP000294498">
    <property type="component" value="Unassembled WGS sequence"/>
</dbReference>
<evidence type="ECO:0000256" key="1">
    <source>
        <dbReference type="SAM" id="Phobius"/>
    </source>
</evidence>
<protein>
    <recommendedName>
        <fullName evidence="4">Cytochrome B</fullName>
    </recommendedName>
</protein>
<dbReference type="RefSeq" id="WP_133992773.1">
    <property type="nucleotide sequence ID" value="NZ_SODV01000001.1"/>
</dbReference>
<keyword evidence="1" id="KW-1133">Transmembrane helix</keyword>
<keyword evidence="1" id="KW-0812">Transmembrane</keyword>
<feature type="transmembrane region" description="Helical" evidence="1">
    <location>
        <begin position="46"/>
        <end position="67"/>
    </location>
</feature>
<dbReference type="OrthoDB" id="329514at2"/>
<sequence>MFDTILLGLHNILRWVILLSLLYVLAKAWSAWKAKRTFTAGERKGALIMLISAHLTLLVGLYQWLFGRFGLITTSLPAGTELMKDKFYRFFWIEHPFGMVVAITLITIAYSTVKKGTQRAGLGAKVFWLLLVALVVLYFTIPWPWRVAIGRPLFPGA</sequence>
<dbReference type="EMBL" id="SODV01000001">
    <property type="protein sequence ID" value="TDX00787.1"/>
    <property type="molecule type" value="Genomic_DNA"/>
</dbReference>
<feature type="transmembrane region" description="Helical" evidence="1">
    <location>
        <begin position="122"/>
        <end position="141"/>
    </location>
</feature>
<comment type="caution">
    <text evidence="2">The sequence shown here is derived from an EMBL/GenBank/DDBJ whole genome shotgun (WGS) entry which is preliminary data.</text>
</comment>
<accession>A0A4R8DTP2</accession>
<keyword evidence="1" id="KW-0472">Membrane</keyword>
<organism evidence="2 3">
    <name type="scientific">Dinghuibacter silviterrae</name>
    <dbReference type="NCBI Taxonomy" id="1539049"/>
    <lineage>
        <taxon>Bacteria</taxon>
        <taxon>Pseudomonadati</taxon>
        <taxon>Bacteroidota</taxon>
        <taxon>Chitinophagia</taxon>
        <taxon>Chitinophagales</taxon>
        <taxon>Chitinophagaceae</taxon>
        <taxon>Dinghuibacter</taxon>
    </lineage>
</organism>
<proteinExistence type="predicted"/>